<sequence length="292" mass="31957">MPQLSSATLFSSPSKRSCLCLALALLVSIPAITRAQPAASENAYAKTVEPIGGDFALQGYPRSQLRAILFRGKPYRPLNAVEFIHVRALGPTQGGQPMLVAVSNDFMGVGTILIAVQNGTPLARVLSPTVDMHDPDMGVAQPGRKDLLLFTAGSRALVTSTGQVLWFEHQRPKEKLHSIPQLVSVSPDNRHGALLLDNEIRLGRLDDGPYATVPFTKAMQTKAFSGLWDESSQAARKALDAGKRIDQRRLYRNLKAEWINKNFQWQEGKNGWQFNGYGLKSAALPVATAQER</sequence>
<comment type="caution">
    <text evidence="2">The sequence shown here is derived from an EMBL/GenBank/DDBJ whole genome shotgun (WGS) entry which is preliminary data.</text>
</comment>
<reference evidence="2" key="1">
    <citation type="submission" date="2022-09" db="EMBL/GenBank/DDBJ databases">
        <title>Intensive care unit water sources are persistently colonized with multi-drug resistant bacteria and are the site of extensive horizontal gene transfer of antibiotic resistance genes.</title>
        <authorList>
            <person name="Diorio-Toth L."/>
        </authorList>
    </citation>
    <scope>NUCLEOTIDE SEQUENCE</scope>
    <source>
        <strain evidence="2">GD03843</strain>
    </source>
</reference>
<organism evidence="2 3">
    <name type="scientific">Achromobacter spanius</name>
    <dbReference type="NCBI Taxonomy" id="217203"/>
    <lineage>
        <taxon>Bacteria</taxon>
        <taxon>Pseudomonadati</taxon>
        <taxon>Pseudomonadota</taxon>
        <taxon>Betaproteobacteria</taxon>
        <taxon>Burkholderiales</taxon>
        <taxon>Alcaligenaceae</taxon>
        <taxon>Achromobacter</taxon>
    </lineage>
</organism>
<protein>
    <submittedName>
        <fullName evidence="2">Uncharacterized protein</fullName>
    </submittedName>
</protein>
<evidence type="ECO:0000313" key="3">
    <source>
        <dbReference type="Proteomes" id="UP001161094"/>
    </source>
</evidence>
<dbReference type="EMBL" id="JAOCDZ010000029">
    <property type="protein sequence ID" value="MDH0739770.1"/>
    <property type="molecule type" value="Genomic_DNA"/>
</dbReference>
<feature type="chain" id="PRO_5041348809" evidence="1">
    <location>
        <begin position="36"/>
        <end position="292"/>
    </location>
</feature>
<evidence type="ECO:0000256" key="1">
    <source>
        <dbReference type="SAM" id="SignalP"/>
    </source>
</evidence>
<feature type="signal peptide" evidence="1">
    <location>
        <begin position="1"/>
        <end position="35"/>
    </location>
</feature>
<dbReference type="Proteomes" id="UP001161094">
    <property type="component" value="Unassembled WGS sequence"/>
</dbReference>
<proteinExistence type="predicted"/>
<evidence type="ECO:0000313" key="2">
    <source>
        <dbReference type="EMBL" id="MDH0739770.1"/>
    </source>
</evidence>
<gene>
    <name evidence="2" type="ORF">N5D93_28460</name>
</gene>
<keyword evidence="1" id="KW-0732">Signal</keyword>
<dbReference type="RefSeq" id="WP_279997326.1">
    <property type="nucleotide sequence ID" value="NZ_JAOCDZ010000029.1"/>
</dbReference>
<dbReference type="AlphaFoldDB" id="A0AA42LUP4"/>
<accession>A0AA42LUP4</accession>
<name>A0AA42LUP4_9BURK</name>